<dbReference type="Gene3D" id="3.90.770.10">
    <property type="entry name" value="3-hydroxy-3-methylglutaryl-coenzyme A Reductase, Chain A, domain 2"/>
    <property type="match status" value="2"/>
</dbReference>
<dbReference type="InterPro" id="IPR002202">
    <property type="entry name" value="HMG_CoA_Rdtase"/>
</dbReference>
<organism evidence="3 4">
    <name type="scientific">Parvicella tangerina</name>
    <dbReference type="NCBI Taxonomy" id="2829795"/>
    <lineage>
        <taxon>Bacteria</taxon>
        <taxon>Pseudomonadati</taxon>
        <taxon>Bacteroidota</taxon>
        <taxon>Flavobacteriia</taxon>
        <taxon>Flavobacteriales</taxon>
        <taxon>Parvicellaceae</taxon>
        <taxon>Parvicella</taxon>
    </lineage>
</organism>
<gene>
    <name evidence="3" type="primary">mvaA</name>
    <name evidence="3" type="ORF">CRYO30217_02152</name>
</gene>
<dbReference type="AlphaFoldDB" id="A0A916JNP1"/>
<evidence type="ECO:0000256" key="1">
    <source>
        <dbReference type="ARBA" id="ARBA00007661"/>
    </source>
</evidence>
<dbReference type="PANTHER" id="PTHR10572:SF24">
    <property type="entry name" value="3-HYDROXY-3-METHYLGLUTARYL-COENZYME A REDUCTASE"/>
    <property type="match status" value="1"/>
</dbReference>
<dbReference type="Pfam" id="PF00368">
    <property type="entry name" value="HMG-CoA_red"/>
    <property type="match status" value="1"/>
</dbReference>
<dbReference type="GO" id="GO:0004420">
    <property type="term" value="F:hydroxymethylglutaryl-CoA reductase (NADPH) activity"/>
    <property type="evidence" value="ECO:0007669"/>
    <property type="project" value="InterPro"/>
</dbReference>
<dbReference type="EC" id="1.1.1.88" evidence="3"/>
<dbReference type="GO" id="GO:0015936">
    <property type="term" value="P:coenzyme A metabolic process"/>
    <property type="evidence" value="ECO:0007669"/>
    <property type="project" value="InterPro"/>
</dbReference>
<proteinExistence type="inferred from homology"/>
<dbReference type="CDD" id="cd00644">
    <property type="entry name" value="HMG-CoA_reductase_classII"/>
    <property type="match status" value="1"/>
</dbReference>
<dbReference type="PANTHER" id="PTHR10572">
    <property type="entry name" value="3-HYDROXY-3-METHYLGLUTARYL-COENZYME A REDUCTASE"/>
    <property type="match status" value="1"/>
</dbReference>
<evidence type="ECO:0000313" key="4">
    <source>
        <dbReference type="Proteomes" id="UP000683507"/>
    </source>
</evidence>
<dbReference type="Proteomes" id="UP000683507">
    <property type="component" value="Chromosome"/>
</dbReference>
<evidence type="ECO:0000313" key="3">
    <source>
        <dbReference type="EMBL" id="CAG5083293.1"/>
    </source>
</evidence>
<keyword evidence="4" id="KW-1185">Reference proteome</keyword>
<dbReference type="InterPro" id="IPR023074">
    <property type="entry name" value="HMG_CoA_Rdtase_cat_sf"/>
</dbReference>
<dbReference type="EMBL" id="OU015584">
    <property type="protein sequence ID" value="CAG5083293.1"/>
    <property type="molecule type" value="Genomic_DNA"/>
</dbReference>
<dbReference type="SUPFAM" id="SSF55035">
    <property type="entry name" value="NAD-binding domain of HMG-CoA reductase"/>
    <property type="match status" value="1"/>
</dbReference>
<dbReference type="KEGG" id="ptan:CRYO30217_02152"/>
<dbReference type="GO" id="GO:0140643">
    <property type="term" value="F:hydroxymethylglutaryl-CoA reductase (NADH) activity"/>
    <property type="evidence" value="ECO:0007669"/>
    <property type="project" value="UniProtKB-EC"/>
</dbReference>
<dbReference type="PROSITE" id="PS50065">
    <property type="entry name" value="HMG_COA_REDUCTASE_4"/>
    <property type="match status" value="1"/>
</dbReference>
<dbReference type="SUPFAM" id="SSF56542">
    <property type="entry name" value="Substrate-binding domain of HMG-CoA reductase"/>
    <property type="match status" value="1"/>
</dbReference>
<dbReference type="Gene3D" id="1.10.8.660">
    <property type="match status" value="1"/>
</dbReference>
<protein>
    <submittedName>
        <fullName evidence="3">3-hydroxy-3-methylglutaryl-coenzyme A reductase</fullName>
        <ecNumber evidence="3">1.1.1.88</ecNumber>
    </submittedName>
</protein>
<name>A0A916JNP1_9FLAO</name>
<reference evidence="3" key="1">
    <citation type="submission" date="2021-04" db="EMBL/GenBank/DDBJ databases">
        <authorList>
            <person name="Rodrigo-Torres L."/>
            <person name="Arahal R. D."/>
            <person name="Lucena T."/>
        </authorList>
    </citation>
    <scope>NUCLEOTIDE SEQUENCE</scope>
    <source>
        <strain evidence="3">AS29M-1</strain>
    </source>
</reference>
<sequence>MPDNHDKMTDSKIIKGFSKLSKEAKMEWIIKEYLNNDAEAIDFLKSYWHPDKDKQKLHDEFIENTITNFYIPFGVAPNFKINDKVYCVPMAIEESSVVAASAKSASFWLQRGGFKAQVLSTIKIGHVHFAWYGKYERLKAFFDKVKHKLFEGTEELTANMRARGGGILDIELVNKSDLEPNYYQLMAKFETCDSMGANFINSCLEEFSKIFQAEMEVDDELNSDEKRIQVIMCILSNYTPECIVRSEVSCPIEQLTEGTDITPEKFCEKFEQAIHVAQIEPYRATTHNKGIFNGIDSVVIATGNDFRAVEACGHTYAARDGQYRSLTNVEVKDGIFRFWIDIPMALGTVGGLTKLHPMVSFAHKLLGNPNAEELMMITATVGLAQNFGAIRSLVTTGIQKGHMKMHLLNILNQLGATEEEKTQAAIYFQDKVVAHKDVVNYFCSLRGIESPDKVKK</sequence>
<dbReference type="InterPro" id="IPR009029">
    <property type="entry name" value="HMG_CoA_Rdtase_sub-bd_dom_sf"/>
</dbReference>
<evidence type="ECO:0000256" key="2">
    <source>
        <dbReference type="ARBA" id="ARBA00023002"/>
    </source>
</evidence>
<dbReference type="InterPro" id="IPR004553">
    <property type="entry name" value="HMG_CoA_Rdtase_bac-typ"/>
</dbReference>
<comment type="similarity">
    <text evidence="1">Belongs to the HMG-CoA reductase family.</text>
</comment>
<dbReference type="InterPro" id="IPR009023">
    <property type="entry name" value="HMG_CoA_Rdtase_NAD(P)-bd_sf"/>
</dbReference>
<keyword evidence="2 3" id="KW-0560">Oxidoreductase</keyword>
<accession>A0A916JNP1</accession>